<proteinExistence type="inferred from homology"/>
<dbReference type="OrthoDB" id="3692620at2"/>
<accession>A0A0W8I8N6</accession>
<protein>
    <recommendedName>
        <fullName evidence="10">RNA polymerase subunit sigma-24</fullName>
    </recommendedName>
</protein>
<dbReference type="EMBL" id="LQBL01000022">
    <property type="protein sequence ID" value="KUG55780.1"/>
    <property type="molecule type" value="Genomic_DNA"/>
</dbReference>
<keyword evidence="4" id="KW-0238">DNA-binding</keyword>
<keyword evidence="9" id="KW-1185">Reference proteome</keyword>
<dbReference type="InterPro" id="IPR013324">
    <property type="entry name" value="RNA_pol_sigma_r3/r4-like"/>
</dbReference>
<dbReference type="InterPro" id="IPR007627">
    <property type="entry name" value="RNA_pol_sigma70_r2"/>
</dbReference>
<dbReference type="AlphaFoldDB" id="A0A0W8I8N6"/>
<dbReference type="Proteomes" id="UP000054837">
    <property type="component" value="Unassembled WGS sequence"/>
</dbReference>
<dbReference type="InterPro" id="IPR039425">
    <property type="entry name" value="RNA_pol_sigma-70-like"/>
</dbReference>
<evidence type="ECO:0000259" key="6">
    <source>
        <dbReference type="Pfam" id="PF04542"/>
    </source>
</evidence>
<dbReference type="GO" id="GO:0003677">
    <property type="term" value="F:DNA binding"/>
    <property type="evidence" value="ECO:0007669"/>
    <property type="project" value="UniProtKB-KW"/>
</dbReference>
<dbReference type="CDD" id="cd06171">
    <property type="entry name" value="Sigma70_r4"/>
    <property type="match status" value="1"/>
</dbReference>
<feature type="domain" description="RNA polymerase sigma factor 70 region 4 type 2" evidence="7">
    <location>
        <begin position="98"/>
        <end position="149"/>
    </location>
</feature>
<evidence type="ECO:0000256" key="2">
    <source>
        <dbReference type="ARBA" id="ARBA00023015"/>
    </source>
</evidence>
<dbReference type="NCBIfam" id="TIGR02983">
    <property type="entry name" value="SigE-fam_strep"/>
    <property type="match status" value="1"/>
</dbReference>
<keyword evidence="2" id="KW-0805">Transcription regulation</keyword>
<evidence type="ECO:0000256" key="1">
    <source>
        <dbReference type="ARBA" id="ARBA00010641"/>
    </source>
</evidence>
<comment type="caution">
    <text evidence="8">The sequence shown here is derived from an EMBL/GenBank/DDBJ whole genome shotgun (WGS) entry which is preliminary data.</text>
</comment>
<dbReference type="InterPro" id="IPR013249">
    <property type="entry name" value="RNA_pol_sigma70_r4_t2"/>
</dbReference>
<dbReference type="Pfam" id="PF08281">
    <property type="entry name" value="Sigma70_r4_2"/>
    <property type="match status" value="1"/>
</dbReference>
<organism evidence="8 9">
    <name type="scientific">Serinicoccus chungangensis</name>
    <dbReference type="NCBI Taxonomy" id="767452"/>
    <lineage>
        <taxon>Bacteria</taxon>
        <taxon>Bacillati</taxon>
        <taxon>Actinomycetota</taxon>
        <taxon>Actinomycetes</taxon>
        <taxon>Micrococcales</taxon>
        <taxon>Ornithinimicrobiaceae</taxon>
        <taxon>Serinicoccus</taxon>
    </lineage>
</organism>
<name>A0A0W8I8N6_9MICO</name>
<dbReference type="Gene3D" id="1.10.10.10">
    <property type="entry name" value="Winged helix-like DNA-binding domain superfamily/Winged helix DNA-binding domain"/>
    <property type="match status" value="1"/>
</dbReference>
<dbReference type="RefSeq" id="WP_058890889.1">
    <property type="nucleotide sequence ID" value="NZ_LQBL01000022.1"/>
</dbReference>
<gene>
    <name evidence="8" type="ORF">AVL62_05695</name>
</gene>
<evidence type="ECO:0000313" key="9">
    <source>
        <dbReference type="Proteomes" id="UP000054837"/>
    </source>
</evidence>
<dbReference type="STRING" id="767452.AVL62_05695"/>
<evidence type="ECO:0000256" key="3">
    <source>
        <dbReference type="ARBA" id="ARBA00023082"/>
    </source>
</evidence>
<dbReference type="GO" id="GO:0006352">
    <property type="term" value="P:DNA-templated transcription initiation"/>
    <property type="evidence" value="ECO:0007669"/>
    <property type="project" value="InterPro"/>
</dbReference>
<keyword evidence="3" id="KW-0731">Sigma factor</keyword>
<keyword evidence="5" id="KW-0804">Transcription</keyword>
<feature type="domain" description="RNA polymerase sigma-70 region 2" evidence="6">
    <location>
        <begin position="13"/>
        <end position="78"/>
    </location>
</feature>
<dbReference type="InterPro" id="IPR014325">
    <property type="entry name" value="RNA_pol_sigma-E_actinobac"/>
</dbReference>
<reference evidence="8 9" key="1">
    <citation type="submission" date="2015-12" db="EMBL/GenBank/DDBJ databases">
        <title>Serinicoccus chungangenesis strain CD08_5 genome sequencing and assembly.</title>
        <authorList>
            <person name="Chander A.M."/>
            <person name="Kaur G."/>
            <person name="Nair G.R."/>
            <person name="Dhawan D.K."/>
            <person name="Kochhar R.K."/>
            <person name="Mayilraj S."/>
            <person name="Bhadada S.K."/>
        </authorList>
    </citation>
    <scope>NUCLEOTIDE SEQUENCE [LARGE SCALE GENOMIC DNA]</scope>
    <source>
        <strain evidence="8 9">CD08_5</strain>
    </source>
</reference>
<evidence type="ECO:0008006" key="10">
    <source>
        <dbReference type="Google" id="ProtNLM"/>
    </source>
</evidence>
<dbReference type="InterPro" id="IPR036388">
    <property type="entry name" value="WH-like_DNA-bd_sf"/>
</dbReference>
<dbReference type="InterPro" id="IPR014284">
    <property type="entry name" value="RNA_pol_sigma-70_dom"/>
</dbReference>
<dbReference type="PANTHER" id="PTHR43133">
    <property type="entry name" value="RNA POLYMERASE ECF-TYPE SIGMA FACTO"/>
    <property type="match status" value="1"/>
</dbReference>
<dbReference type="SUPFAM" id="SSF88946">
    <property type="entry name" value="Sigma2 domain of RNA polymerase sigma factors"/>
    <property type="match status" value="1"/>
</dbReference>
<dbReference type="Gene3D" id="1.10.1740.10">
    <property type="match status" value="1"/>
</dbReference>
<sequence length="159" mass="18343">MRSSEEAAYVEFVDATRATLHAYAWLLTADAHAAEDLLQETYVRLYVRWRRVRSGRPLAYARRTMSNLHTDRWRKGRRERLTDEVPETAYRDDPSSTDLVRALQQLSPRQRECVVLRHYLDQSEKDTAAELGVSVGAVKSYTSAGLAALRPLLREERHV</sequence>
<dbReference type="InterPro" id="IPR013325">
    <property type="entry name" value="RNA_pol_sigma_r2"/>
</dbReference>
<evidence type="ECO:0000259" key="7">
    <source>
        <dbReference type="Pfam" id="PF08281"/>
    </source>
</evidence>
<dbReference type="Pfam" id="PF04542">
    <property type="entry name" value="Sigma70_r2"/>
    <property type="match status" value="1"/>
</dbReference>
<evidence type="ECO:0000256" key="4">
    <source>
        <dbReference type="ARBA" id="ARBA00023125"/>
    </source>
</evidence>
<evidence type="ECO:0000256" key="5">
    <source>
        <dbReference type="ARBA" id="ARBA00023163"/>
    </source>
</evidence>
<dbReference type="PANTHER" id="PTHR43133:SF50">
    <property type="entry name" value="ECF RNA POLYMERASE SIGMA FACTOR SIGM"/>
    <property type="match status" value="1"/>
</dbReference>
<dbReference type="SUPFAM" id="SSF88659">
    <property type="entry name" value="Sigma3 and sigma4 domains of RNA polymerase sigma factors"/>
    <property type="match status" value="1"/>
</dbReference>
<evidence type="ECO:0000313" key="8">
    <source>
        <dbReference type="EMBL" id="KUG55780.1"/>
    </source>
</evidence>
<dbReference type="NCBIfam" id="TIGR02937">
    <property type="entry name" value="sigma70-ECF"/>
    <property type="match status" value="1"/>
</dbReference>
<dbReference type="GO" id="GO:0016987">
    <property type="term" value="F:sigma factor activity"/>
    <property type="evidence" value="ECO:0007669"/>
    <property type="project" value="UniProtKB-KW"/>
</dbReference>
<comment type="similarity">
    <text evidence="1">Belongs to the sigma-70 factor family. ECF subfamily.</text>
</comment>